<feature type="domain" description="DNA methylase N-4/N-6" evidence="5">
    <location>
        <begin position="26"/>
        <end position="289"/>
    </location>
</feature>
<dbReference type="InterPro" id="IPR029063">
    <property type="entry name" value="SAM-dependent_MTases_sf"/>
</dbReference>
<dbReference type="PROSITE" id="PS00092">
    <property type="entry name" value="N6_MTASE"/>
    <property type="match status" value="1"/>
</dbReference>
<evidence type="ECO:0000313" key="6">
    <source>
        <dbReference type="EMBL" id="MFA9480166.1"/>
    </source>
</evidence>
<dbReference type="Proteomes" id="UP001575105">
    <property type="component" value="Unassembled WGS sequence"/>
</dbReference>
<evidence type="ECO:0000256" key="4">
    <source>
        <dbReference type="RuleBase" id="RU362026"/>
    </source>
</evidence>
<dbReference type="PANTHER" id="PTHR13370:SF3">
    <property type="entry name" value="TRNA (GUANINE(10)-N2)-METHYLTRANSFERASE HOMOLOG"/>
    <property type="match status" value="1"/>
</dbReference>
<organism evidence="6 7">
    <name type="scientific">Natronomicrosphaera hydrolytica</name>
    <dbReference type="NCBI Taxonomy" id="3242702"/>
    <lineage>
        <taxon>Bacteria</taxon>
        <taxon>Pseudomonadati</taxon>
        <taxon>Planctomycetota</taxon>
        <taxon>Phycisphaerae</taxon>
        <taxon>Phycisphaerales</taxon>
        <taxon>Phycisphaeraceae</taxon>
        <taxon>Natronomicrosphaera</taxon>
    </lineage>
</organism>
<dbReference type="PRINTS" id="PR00508">
    <property type="entry name" value="S21N4MTFRASE"/>
</dbReference>
<keyword evidence="2" id="KW-0489">Methyltransferase</keyword>
<evidence type="ECO:0000313" key="7">
    <source>
        <dbReference type="Proteomes" id="UP001575105"/>
    </source>
</evidence>
<dbReference type="Pfam" id="PF01555">
    <property type="entry name" value="N6_N4_Mtase"/>
    <property type="match status" value="1"/>
</dbReference>
<dbReference type="InterPro" id="IPR002941">
    <property type="entry name" value="DNA_methylase_N4/N6"/>
</dbReference>
<reference evidence="6 7" key="1">
    <citation type="submission" date="2024-08" db="EMBL/GenBank/DDBJ databases">
        <title>Whole-genome sequencing of halo(alkali)philic microorganisms from hypersaline lakes.</title>
        <authorList>
            <person name="Sorokin D.Y."/>
            <person name="Merkel A.Y."/>
            <person name="Messina E."/>
            <person name="Yakimov M."/>
        </authorList>
    </citation>
    <scope>NUCLEOTIDE SEQUENCE [LARGE SCALE GENOMIC DNA]</scope>
    <source>
        <strain evidence="6 7">AB-hyl4</strain>
    </source>
</reference>
<gene>
    <name evidence="6" type="ORF">ACERK3_17985</name>
</gene>
<dbReference type="RefSeq" id="WP_425347088.1">
    <property type="nucleotide sequence ID" value="NZ_JBGUBD010000016.1"/>
</dbReference>
<name>A0ABV4U991_9BACT</name>
<evidence type="ECO:0000256" key="3">
    <source>
        <dbReference type="ARBA" id="ARBA00022679"/>
    </source>
</evidence>
<evidence type="ECO:0000256" key="1">
    <source>
        <dbReference type="ARBA" id="ARBA00006594"/>
    </source>
</evidence>
<sequence length="305" mass="34707">MSNAPRNTIAVGDCIEQMNAWPADSVDLVFADPPYNIGYQYDTYHDKREDDEYIAWTEQWIDACTRLLKPTGSMYILIGDEFAAETRIHLKKLQRDGQLLYRNWIIWHYTFGQRCKAKYNRSHAHLFYCVGSAAVGKNGKPRSDLAKSPPFTFHYDQAAVPSARMTTYKDARTNPKGKLPDDTWTLKFPASKDWHVRPQEAFEQSPENLFGPDGDTWYQSRLCGTFKEREQWHPCQLPEALLERIINVSSNPGDLVFDPFTGSGTTLAVAKRLGRDWLGCELSEDYATKAGQRLDLIDAGEPAAV</sequence>
<dbReference type="PANTHER" id="PTHR13370">
    <property type="entry name" value="RNA METHYLASE-RELATED"/>
    <property type="match status" value="1"/>
</dbReference>
<dbReference type="EC" id="2.1.1.-" evidence="4"/>
<protein>
    <recommendedName>
        <fullName evidence="4">Methyltransferase</fullName>
        <ecNumber evidence="4">2.1.1.-</ecNumber>
    </recommendedName>
</protein>
<evidence type="ECO:0000256" key="2">
    <source>
        <dbReference type="ARBA" id="ARBA00022603"/>
    </source>
</evidence>
<keyword evidence="7" id="KW-1185">Reference proteome</keyword>
<dbReference type="InterPro" id="IPR002052">
    <property type="entry name" value="DNA_methylase_N6_adenine_CS"/>
</dbReference>
<keyword evidence="3" id="KW-0808">Transferase</keyword>
<accession>A0ABV4U991</accession>
<dbReference type="EMBL" id="JBGUBD010000016">
    <property type="protein sequence ID" value="MFA9480166.1"/>
    <property type="molecule type" value="Genomic_DNA"/>
</dbReference>
<comment type="caution">
    <text evidence="6">The sequence shown here is derived from an EMBL/GenBank/DDBJ whole genome shotgun (WGS) entry which is preliminary data.</text>
</comment>
<dbReference type="InterPro" id="IPR001091">
    <property type="entry name" value="RM_Methyltransferase"/>
</dbReference>
<evidence type="ECO:0000259" key="5">
    <source>
        <dbReference type="Pfam" id="PF01555"/>
    </source>
</evidence>
<dbReference type="SUPFAM" id="SSF53335">
    <property type="entry name" value="S-adenosyl-L-methionine-dependent methyltransferases"/>
    <property type="match status" value="1"/>
</dbReference>
<comment type="similarity">
    <text evidence="1 4">Belongs to the N(4)/N(6)-methyltransferase family.</text>
</comment>
<proteinExistence type="inferred from homology"/>
<dbReference type="Gene3D" id="3.40.50.150">
    <property type="entry name" value="Vaccinia Virus protein VP39"/>
    <property type="match status" value="1"/>
</dbReference>